<dbReference type="EMBL" id="FPHP01000005">
    <property type="protein sequence ID" value="SFV74852.1"/>
    <property type="molecule type" value="Genomic_DNA"/>
</dbReference>
<dbReference type="PANTHER" id="PTHR36528:SF1">
    <property type="entry name" value="CRISPR SYSTEM SINGLE-STRAND-SPECIFIC DEOXYRIBONUCLEASE CAS10_CSM1 (SUBTYPE III-A)"/>
    <property type="match status" value="1"/>
</dbReference>
<evidence type="ECO:0000259" key="3">
    <source>
        <dbReference type="PROSITE" id="PS50887"/>
    </source>
</evidence>
<feature type="domain" description="GGDEF" evidence="3">
    <location>
        <begin position="181"/>
        <end position="313"/>
    </location>
</feature>
<dbReference type="AlphaFoldDB" id="A0A1W1D318"/>
<keyword evidence="2" id="KW-0051">Antiviral defense</keyword>
<keyword evidence="1" id="KW-0547">Nucleotide-binding</keyword>
<dbReference type="PANTHER" id="PTHR36528">
    <property type="entry name" value="CRISPR SYSTEM SINGLE-STRAND-SPECIFIC DEOXYRIBONUCLEASE CAS10/CSM1 (SUBTYPE III-A)"/>
    <property type="match status" value="1"/>
</dbReference>
<dbReference type="InterPro" id="IPR052117">
    <property type="entry name" value="Cas10/Csm1_subtype-III-A"/>
</dbReference>
<dbReference type="Pfam" id="PF22335">
    <property type="entry name" value="Cas10-Cmr2_palm2"/>
    <property type="match status" value="1"/>
</dbReference>
<evidence type="ECO:0000256" key="1">
    <source>
        <dbReference type="ARBA" id="ARBA00022741"/>
    </source>
</evidence>
<dbReference type="Gene3D" id="3.30.70.270">
    <property type="match status" value="1"/>
</dbReference>
<dbReference type="PROSITE" id="PS50887">
    <property type="entry name" value="GGDEF"/>
    <property type="match status" value="1"/>
</dbReference>
<dbReference type="InterPro" id="IPR043128">
    <property type="entry name" value="Rev_trsase/Diguanyl_cyclase"/>
</dbReference>
<dbReference type="InterPro" id="IPR000160">
    <property type="entry name" value="GGDEF_dom"/>
</dbReference>
<protein>
    <recommendedName>
        <fullName evidence="3">GGDEF domain-containing protein</fullName>
    </recommendedName>
</protein>
<proteinExistence type="predicted"/>
<name>A0A1W1D318_9ZZZZ</name>
<dbReference type="GO" id="GO:0051607">
    <property type="term" value="P:defense response to virus"/>
    <property type="evidence" value="ECO:0007669"/>
    <property type="project" value="UniProtKB-KW"/>
</dbReference>
<reference evidence="4" key="1">
    <citation type="submission" date="2016-10" db="EMBL/GenBank/DDBJ databases">
        <authorList>
            <person name="de Groot N.N."/>
        </authorList>
    </citation>
    <scope>NUCLEOTIDE SEQUENCE</scope>
</reference>
<gene>
    <name evidence="4" type="ORF">MNB_SM-3-196</name>
</gene>
<dbReference type="GO" id="GO:0000166">
    <property type="term" value="F:nucleotide binding"/>
    <property type="evidence" value="ECO:0007669"/>
    <property type="project" value="UniProtKB-KW"/>
</dbReference>
<evidence type="ECO:0000313" key="4">
    <source>
        <dbReference type="EMBL" id="SFV74852.1"/>
    </source>
</evidence>
<evidence type="ECO:0000256" key="2">
    <source>
        <dbReference type="ARBA" id="ARBA00023118"/>
    </source>
</evidence>
<sequence>MSKYLYGASVQGIQDFIFKTNKLKEIVGASEIVKDVANEFLEISGYNEKDEHILLNAAGNIKAVFDSYEECQKVVLEFSKKIQQKAYGITISQAVVEFNGEPKEFIGVLETKLKIQRNKPSIPLDLSLNITKLSPKTAKPMVAKEEDRATQQKLQAYQEFLEKNPHNKEFKELQNFSNTKNKIAVIHIDGNGLGELIPKLKIPLNEFSQKLDYATKEAFKDAKTDTMDIRDVILGGDDVTVICNADDALEFSKRFLQNFEKNTKELGSNGLTACGGIAYCNEKYPLHYALSLAEELCSQAKKHAKNINKNFAPSCMMFHNIQSSNFQSWDKFIEDELTISNDKEIIRCDFGPYYLSQEKQPLLQNFQNSVNAYRCEGSPISRLRNWMSELNKSDEYASNLLQRINTITSQSNKYNCEIMDRNLEKLYSGLSDDTLIIQKDGHLKTPIYNILQIISTTDYKDFV</sequence>
<accession>A0A1W1D318</accession>
<dbReference type="InterPro" id="IPR054767">
    <property type="entry name" value="Cas10-Cmr2_palm2"/>
</dbReference>
<organism evidence="4">
    <name type="scientific">hydrothermal vent metagenome</name>
    <dbReference type="NCBI Taxonomy" id="652676"/>
    <lineage>
        <taxon>unclassified sequences</taxon>
        <taxon>metagenomes</taxon>
        <taxon>ecological metagenomes</taxon>
    </lineage>
</organism>